<gene>
    <name evidence="1" type="ORF">PT974_12192</name>
</gene>
<protein>
    <submittedName>
        <fullName evidence="1">Uncharacterized protein</fullName>
    </submittedName>
</protein>
<keyword evidence="2" id="KW-1185">Reference proteome</keyword>
<reference evidence="1 2" key="1">
    <citation type="submission" date="2024-01" db="EMBL/GenBank/DDBJ databases">
        <title>Complete genome of Cladobotryum mycophilum ATHUM6906.</title>
        <authorList>
            <person name="Christinaki A.C."/>
            <person name="Myridakis A.I."/>
            <person name="Kouvelis V.N."/>
        </authorList>
    </citation>
    <scope>NUCLEOTIDE SEQUENCE [LARGE SCALE GENOMIC DNA]</scope>
    <source>
        <strain evidence="1 2">ATHUM6906</strain>
    </source>
</reference>
<comment type="caution">
    <text evidence="1">The sequence shown here is derived from an EMBL/GenBank/DDBJ whole genome shotgun (WGS) entry which is preliminary data.</text>
</comment>
<dbReference type="EMBL" id="JAVFKD010000016">
    <property type="protein sequence ID" value="KAK5988056.1"/>
    <property type="molecule type" value="Genomic_DNA"/>
</dbReference>
<sequence length="130" mass="14607">MSRQLSYFPLNMDSPKFSFRRWRNSLAGRPPSPTLIDVQVKSAGGLSTACDMTAESIQAKKAPISIGDRIVELTRENGRLRQEIEYYKALTEAFEPLLPIIEYHVNGITKALLDANSRIELINTGWQKPG</sequence>
<accession>A0ABR0S8S8</accession>
<evidence type="ECO:0000313" key="1">
    <source>
        <dbReference type="EMBL" id="KAK5988056.1"/>
    </source>
</evidence>
<evidence type="ECO:0000313" key="2">
    <source>
        <dbReference type="Proteomes" id="UP001338125"/>
    </source>
</evidence>
<name>A0ABR0S8S8_9HYPO</name>
<dbReference type="Proteomes" id="UP001338125">
    <property type="component" value="Unassembled WGS sequence"/>
</dbReference>
<organism evidence="1 2">
    <name type="scientific">Cladobotryum mycophilum</name>
    <dbReference type="NCBI Taxonomy" id="491253"/>
    <lineage>
        <taxon>Eukaryota</taxon>
        <taxon>Fungi</taxon>
        <taxon>Dikarya</taxon>
        <taxon>Ascomycota</taxon>
        <taxon>Pezizomycotina</taxon>
        <taxon>Sordariomycetes</taxon>
        <taxon>Hypocreomycetidae</taxon>
        <taxon>Hypocreales</taxon>
        <taxon>Hypocreaceae</taxon>
        <taxon>Cladobotryum</taxon>
    </lineage>
</organism>
<proteinExistence type="predicted"/>